<reference evidence="5 6" key="1">
    <citation type="submission" date="2025-04" db="UniProtKB">
        <authorList>
            <consortium name="RefSeq"/>
        </authorList>
    </citation>
    <scope>IDENTIFICATION</scope>
    <source>
        <strain evidence="5 6">15112-1751.03</strain>
        <tissue evidence="5 6">Whole Adult</tissue>
    </source>
</reference>
<name>A0A6P8XEL1_DROAB</name>
<dbReference type="RefSeq" id="XP_034097937.1">
    <property type="nucleotide sequence ID" value="XM_034242046.2"/>
</dbReference>
<keyword evidence="2 5" id="KW-0378">Hydrolase</keyword>
<evidence type="ECO:0000313" key="7">
    <source>
        <dbReference type="RefSeq" id="XP_051858377.1"/>
    </source>
</evidence>
<evidence type="ECO:0000313" key="5">
    <source>
        <dbReference type="RefSeq" id="XP_034097935.1"/>
    </source>
</evidence>
<dbReference type="InterPro" id="IPR029058">
    <property type="entry name" value="AB_hydrolase_fold"/>
</dbReference>
<dbReference type="AlphaFoldDB" id="A0A6P8XEL1"/>
<sequence>MEFEDIEIAVPWGQLSCRWYGNRQVRPLLAVHGLLDNLGTFARLLPLLPQHLGVLCIEQPGHGRSSPYPDGMQYSLEDWVSVIRRVVLHFKWKRVSLMGHSLGGVVCNLYAALHPGDHVDLLISIDMLNIRLKSNEYYIKVLVKSVESMLRPPRAVQLFTAEQLQKMRWPTAPLVSEADAQDLLDRCLVPAAQESNKFYLSRDLRPSHITTYTIEYNITLDLYKRIKNIPYLVIKADGSNLLNHENIQVLDILRANNPNFEYHLAKGSHHAHIEYPEQLAAWIVPFINKCRPPSRWEDPGHTTNSKL</sequence>
<dbReference type="GO" id="GO:0016787">
    <property type="term" value="F:hydrolase activity"/>
    <property type="evidence" value="ECO:0007669"/>
    <property type="project" value="UniProtKB-KW"/>
</dbReference>
<evidence type="ECO:0000256" key="1">
    <source>
        <dbReference type="ARBA" id="ARBA00008645"/>
    </source>
</evidence>
<dbReference type="RefSeq" id="XP_034097935.1">
    <property type="nucleotide sequence ID" value="XM_034242044.2"/>
</dbReference>
<dbReference type="Gene3D" id="3.40.50.1820">
    <property type="entry name" value="alpha/beta hydrolase"/>
    <property type="match status" value="1"/>
</dbReference>
<dbReference type="SUPFAM" id="SSF53474">
    <property type="entry name" value="alpha/beta-Hydrolases"/>
    <property type="match status" value="1"/>
</dbReference>
<evidence type="ECO:0000256" key="2">
    <source>
        <dbReference type="ARBA" id="ARBA00022801"/>
    </source>
</evidence>
<comment type="similarity">
    <text evidence="1">Belongs to the AB hydrolase superfamily.</text>
</comment>
<dbReference type="InterPro" id="IPR050266">
    <property type="entry name" value="AB_hydrolase_sf"/>
</dbReference>
<keyword evidence="4" id="KW-1185">Reference proteome</keyword>
<dbReference type="GO" id="GO:0016020">
    <property type="term" value="C:membrane"/>
    <property type="evidence" value="ECO:0007669"/>
    <property type="project" value="TreeGrafter"/>
</dbReference>
<organism evidence="4 6">
    <name type="scientific">Drosophila albomicans</name>
    <name type="common">Fruit fly</name>
    <dbReference type="NCBI Taxonomy" id="7291"/>
    <lineage>
        <taxon>Eukaryota</taxon>
        <taxon>Metazoa</taxon>
        <taxon>Ecdysozoa</taxon>
        <taxon>Arthropoda</taxon>
        <taxon>Hexapoda</taxon>
        <taxon>Insecta</taxon>
        <taxon>Pterygota</taxon>
        <taxon>Neoptera</taxon>
        <taxon>Endopterygota</taxon>
        <taxon>Diptera</taxon>
        <taxon>Brachycera</taxon>
        <taxon>Muscomorpha</taxon>
        <taxon>Ephydroidea</taxon>
        <taxon>Drosophilidae</taxon>
        <taxon>Drosophila</taxon>
    </lineage>
</organism>
<dbReference type="PANTHER" id="PTHR43798">
    <property type="entry name" value="MONOACYLGLYCEROL LIPASE"/>
    <property type="match status" value="1"/>
</dbReference>
<gene>
    <name evidence="5 6 7" type="primary">LOC117563638</name>
</gene>
<dbReference type="InterPro" id="IPR000073">
    <property type="entry name" value="AB_hydrolase_1"/>
</dbReference>
<protein>
    <submittedName>
        <fullName evidence="5 6">Probable serine hydrolase</fullName>
    </submittedName>
</protein>
<evidence type="ECO:0000313" key="6">
    <source>
        <dbReference type="RefSeq" id="XP_034097937.1"/>
    </source>
</evidence>
<dbReference type="GeneID" id="117563638"/>
<dbReference type="Pfam" id="PF00561">
    <property type="entry name" value="Abhydrolase_1"/>
    <property type="match status" value="1"/>
</dbReference>
<dbReference type="OrthoDB" id="6431331at2759"/>
<dbReference type="PANTHER" id="PTHR43798:SF14">
    <property type="entry name" value="SERINE HYDROLASE-LIKE PROTEIN DDB_G0286239"/>
    <property type="match status" value="1"/>
</dbReference>
<evidence type="ECO:0000313" key="4">
    <source>
        <dbReference type="Proteomes" id="UP000515160"/>
    </source>
</evidence>
<accession>A0A6P8XEL1</accession>
<feature type="domain" description="AB hydrolase-1" evidence="3">
    <location>
        <begin position="27"/>
        <end position="274"/>
    </location>
</feature>
<dbReference type="RefSeq" id="XP_051858377.1">
    <property type="nucleotide sequence ID" value="XM_052002417.1"/>
</dbReference>
<dbReference type="Proteomes" id="UP000515160">
    <property type="component" value="Chromosome 2L"/>
</dbReference>
<proteinExistence type="inferred from homology"/>
<evidence type="ECO:0000259" key="3">
    <source>
        <dbReference type="Pfam" id="PF00561"/>
    </source>
</evidence>